<comment type="catalytic activity">
    <reaction evidence="9">
        <text>[DNA-directed RNA polymerase] + ATP = phospho-[DNA-directed RNA polymerase] + ADP + H(+)</text>
        <dbReference type="Rhea" id="RHEA:10216"/>
        <dbReference type="Rhea" id="RHEA-COMP:11321"/>
        <dbReference type="Rhea" id="RHEA-COMP:11322"/>
        <dbReference type="ChEBI" id="CHEBI:15378"/>
        <dbReference type="ChEBI" id="CHEBI:30616"/>
        <dbReference type="ChEBI" id="CHEBI:43176"/>
        <dbReference type="ChEBI" id="CHEBI:68546"/>
        <dbReference type="ChEBI" id="CHEBI:456216"/>
        <dbReference type="EC" id="2.7.11.23"/>
    </reaction>
</comment>
<dbReference type="InterPro" id="IPR017441">
    <property type="entry name" value="Protein_kinase_ATP_BS"/>
</dbReference>
<evidence type="ECO:0000256" key="3">
    <source>
        <dbReference type="ARBA" id="ARBA00022679"/>
    </source>
</evidence>
<evidence type="ECO:0000256" key="2">
    <source>
        <dbReference type="ARBA" id="ARBA00022527"/>
    </source>
</evidence>
<accession>A0AAD5DUP4</accession>
<gene>
    <name evidence="14" type="ORF">COHA_004084</name>
</gene>
<keyword evidence="4 10" id="KW-0547">Nucleotide-binding</keyword>
<dbReference type="EMBL" id="JADXDR010000053">
    <property type="protein sequence ID" value="KAI7842445.1"/>
    <property type="molecule type" value="Genomic_DNA"/>
</dbReference>
<dbReference type="PROSITE" id="PS50011">
    <property type="entry name" value="PROTEIN_KINASE_DOM"/>
    <property type="match status" value="1"/>
</dbReference>
<dbReference type="Proteomes" id="UP001205105">
    <property type="component" value="Unassembled WGS sequence"/>
</dbReference>
<feature type="binding site" evidence="10">
    <location>
        <position position="96"/>
    </location>
    <ligand>
        <name>ATP</name>
        <dbReference type="ChEBI" id="CHEBI:30616"/>
    </ligand>
</feature>
<evidence type="ECO:0000313" key="14">
    <source>
        <dbReference type="EMBL" id="KAI7842445.1"/>
    </source>
</evidence>
<dbReference type="GO" id="GO:0005524">
    <property type="term" value="F:ATP binding"/>
    <property type="evidence" value="ECO:0007669"/>
    <property type="project" value="UniProtKB-UniRule"/>
</dbReference>
<dbReference type="InterPro" id="IPR000719">
    <property type="entry name" value="Prot_kinase_dom"/>
</dbReference>
<dbReference type="SUPFAM" id="SSF56112">
    <property type="entry name" value="Protein kinase-like (PK-like)"/>
    <property type="match status" value="1"/>
</dbReference>
<reference evidence="14" key="1">
    <citation type="submission" date="2020-11" db="EMBL/GenBank/DDBJ databases">
        <title>Chlorella ohadii genome sequencing and assembly.</title>
        <authorList>
            <person name="Murik O."/>
            <person name="Treves H."/>
            <person name="Kedem I."/>
            <person name="Shotland Y."/>
            <person name="Kaplan A."/>
        </authorList>
    </citation>
    <scope>NUCLEOTIDE SEQUENCE</scope>
    <source>
        <strain evidence="14">1</strain>
    </source>
</reference>
<keyword evidence="6 10" id="KW-0067">ATP-binding</keyword>
<protein>
    <recommendedName>
        <fullName evidence="13">Protein kinase domain-containing protein</fullName>
    </recommendedName>
</protein>
<evidence type="ECO:0000259" key="13">
    <source>
        <dbReference type="PROSITE" id="PS50011"/>
    </source>
</evidence>
<evidence type="ECO:0000256" key="7">
    <source>
        <dbReference type="ARBA" id="ARBA00047811"/>
    </source>
</evidence>
<evidence type="ECO:0000256" key="1">
    <source>
        <dbReference type="ARBA" id="ARBA00006485"/>
    </source>
</evidence>
<evidence type="ECO:0000256" key="11">
    <source>
        <dbReference type="RuleBase" id="RU000304"/>
    </source>
</evidence>
<dbReference type="GO" id="GO:0008353">
    <property type="term" value="F:RNA polymerase II CTD heptapeptide repeat kinase activity"/>
    <property type="evidence" value="ECO:0007669"/>
    <property type="project" value="UniProtKB-EC"/>
</dbReference>
<feature type="compositionally biased region" description="Low complexity" evidence="12">
    <location>
        <begin position="23"/>
        <end position="40"/>
    </location>
</feature>
<comment type="catalytic activity">
    <reaction evidence="7">
        <text>L-threonyl-[protein] + ATP = O-phospho-L-threonyl-[protein] + ADP + H(+)</text>
        <dbReference type="Rhea" id="RHEA:46608"/>
        <dbReference type="Rhea" id="RHEA-COMP:11060"/>
        <dbReference type="Rhea" id="RHEA-COMP:11605"/>
        <dbReference type="ChEBI" id="CHEBI:15378"/>
        <dbReference type="ChEBI" id="CHEBI:30013"/>
        <dbReference type="ChEBI" id="CHEBI:30616"/>
        <dbReference type="ChEBI" id="CHEBI:61977"/>
        <dbReference type="ChEBI" id="CHEBI:456216"/>
        <dbReference type="EC" id="2.7.11.22"/>
    </reaction>
</comment>
<keyword evidence="2 11" id="KW-0723">Serine/threonine-protein kinase</keyword>
<dbReference type="InterPro" id="IPR008271">
    <property type="entry name" value="Ser/Thr_kinase_AS"/>
</dbReference>
<evidence type="ECO:0000256" key="9">
    <source>
        <dbReference type="ARBA" id="ARBA00049280"/>
    </source>
</evidence>
<evidence type="ECO:0000256" key="4">
    <source>
        <dbReference type="ARBA" id="ARBA00022741"/>
    </source>
</evidence>
<dbReference type="AlphaFoldDB" id="A0AAD5DUP4"/>
<evidence type="ECO:0000256" key="8">
    <source>
        <dbReference type="ARBA" id="ARBA00048367"/>
    </source>
</evidence>
<feature type="domain" description="Protein kinase" evidence="13">
    <location>
        <begin position="66"/>
        <end position="341"/>
    </location>
</feature>
<dbReference type="SMART" id="SM00220">
    <property type="entry name" value="S_TKc"/>
    <property type="match status" value="1"/>
</dbReference>
<evidence type="ECO:0000313" key="15">
    <source>
        <dbReference type="Proteomes" id="UP001205105"/>
    </source>
</evidence>
<evidence type="ECO:0000256" key="12">
    <source>
        <dbReference type="SAM" id="MobiDB-lite"/>
    </source>
</evidence>
<evidence type="ECO:0000256" key="6">
    <source>
        <dbReference type="ARBA" id="ARBA00022840"/>
    </source>
</evidence>
<dbReference type="Gene3D" id="3.30.200.20">
    <property type="entry name" value="Phosphorylase Kinase, domain 1"/>
    <property type="match status" value="1"/>
</dbReference>
<dbReference type="InterPro" id="IPR050108">
    <property type="entry name" value="CDK"/>
</dbReference>
<keyword evidence="15" id="KW-1185">Reference proteome</keyword>
<dbReference type="Gene3D" id="1.10.510.10">
    <property type="entry name" value="Transferase(Phosphotransferase) domain 1"/>
    <property type="match status" value="2"/>
</dbReference>
<name>A0AAD5DUP4_9CHLO</name>
<dbReference type="InterPro" id="IPR011009">
    <property type="entry name" value="Kinase-like_dom_sf"/>
</dbReference>
<feature type="region of interest" description="Disordered" evidence="12">
    <location>
        <begin position="1"/>
        <end position="47"/>
    </location>
</feature>
<dbReference type="PROSITE" id="PS00108">
    <property type="entry name" value="PROTEIN_KINASE_ST"/>
    <property type="match status" value="1"/>
</dbReference>
<feature type="compositionally biased region" description="Polar residues" evidence="12">
    <location>
        <begin position="7"/>
        <end position="17"/>
    </location>
</feature>
<proteinExistence type="inferred from homology"/>
<dbReference type="GO" id="GO:0016592">
    <property type="term" value="C:mediator complex"/>
    <property type="evidence" value="ECO:0007669"/>
    <property type="project" value="TreeGrafter"/>
</dbReference>
<keyword evidence="5" id="KW-0418">Kinase</keyword>
<dbReference type="PANTHER" id="PTHR24056">
    <property type="entry name" value="CELL DIVISION PROTEIN KINASE"/>
    <property type="match status" value="1"/>
</dbReference>
<dbReference type="Pfam" id="PF00069">
    <property type="entry name" value="Pkinase"/>
    <property type="match status" value="2"/>
</dbReference>
<dbReference type="PROSITE" id="PS00107">
    <property type="entry name" value="PROTEIN_KINASE_ATP"/>
    <property type="match status" value="1"/>
</dbReference>
<comment type="caution">
    <text evidence="14">The sequence shown here is derived from an EMBL/GenBank/DDBJ whole genome shotgun (WGS) entry which is preliminary data.</text>
</comment>
<evidence type="ECO:0000256" key="5">
    <source>
        <dbReference type="ARBA" id="ARBA00022777"/>
    </source>
</evidence>
<evidence type="ECO:0000256" key="10">
    <source>
        <dbReference type="PROSITE-ProRule" id="PRU10141"/>
    </source>
</evidence>
<dbReference type="GO" id="GO:0004693">
    <property type="term" value="F:cyclin-dependent protein serine/threonine kinase activity"/>
    <property type="evidence" value="ECO:0007669"/>
    <property type="project" value="UniProtKB-EC"/>
</dbReference>
<sequence>MHRGSRLSAQYAPQQRPASHPHGQQTAAGPASQQQQQGTAGAAGGGTAGGRVLEGGVPPLLIAKGYDVLGVIGEGTFGRVYLARHASQPGRFLALKHMKPPHKEGEGLCATALREVNLLKALNHPNIMSLEAIHMLPAELSLCLAFPYAETDLYDVIKHHRERGTAMLPHVFKSVMYQLLAGVSYLHGSWVLHRDLKPSNILLEQGRLKIAGAVDVWAIGCIMAELLLLRPLFQGEERKGSPDAYQDDQVNRIFTALGHPNTHTPWPDVASLRHWRDDTGGCRQPRPEHGSVNLKQMLWENSPLLRAFPKPDTLLDLLLAMLVLDPAHRITAAAALQHEWFRQDPLPSADSVFAGLAGRQAPAYPQRPVRPC</sequence>
<comment type="catalytic activity">
    <reaction evidence="8">
        <text>L-seryl-[protein] + ATP = O-phospho-L-seryl-[protein] + ADP + H(+)</text>
        <dbReference type="Rhea" id="RHEA:17989"/>
        <dbReference type="Rhea" id="RHEA-COMP:9863"/>
        <dbReference type="Rhea" id="RHEA-COMP:11604"/>
        <dbReference type="ChEBI" id="CHEBI:15378"/>
        <dbReference type="ChEBI" id="CHEBI:29999"/>
        <dbReference type="ChEBI" id="CHEBI:30616"/>
        <dbReference type="ChEBI" id="CHEBI:83421"/>
        <dbReference type="ChEBI" id="CHEBI:456216"/>
        <dbReference type="EC" id="2.7.11.22"/>
    </reaction>
</comment>
<dbReference type="PANTHER" id="PTHR24056:SF495">
    <property type="entry name" value="CYCLIN-DEPENDENT KINASE 8-RELATED"/>
    <property type="match status" value="1"/>
</dbReference>
<keyword evidence="3" id="KW-0808">Transferase</keyword>
<organism evidence="14 15">
    <name type="scientific">Chlorella ohadii</name>
    <dbReference type="NCBI Taxonomy" id="2649997"/>
    <lineage>
        <taxon>Eukaryota</taxon>
        <taxon>Viridiplantae</taxon>
        <taxon>Chlorophyta</taxon>
        <taxon>core chlorophytes</taxon>
        <taxon>Trebouxiophyceae</taxon>
        <taxon>Chlorellales</taxon>
        <taxon>Chlorellaceae</taxon>
        <taxon>Chlorella clade</taxon>
        <taxon>Chlorella</taxon>
    </lineage>
</organism>
<comment type="similarity">
    <text evidence="1">Belongs to the protein kinase superfamily. CMGC Ser/Thr protein kinase family. CDC2/CDKX subfamily.</text>
</comment>